<dbReference type="InterPro" id="IPR019446">
    <property type="entry name" value="BMT5-like"/>
</dbReference>
<dbReference type="PANTHER" id="PTHR11538">
    <property type="entry name" value="PHENYLALANYL-TRNA SYNTHETASE"/>
    <property type="match status" value="1"/>
</dbReference>
<dbReference type="AlphaFoldDB" id="A0AAV5M6A3"/>
<feature type="domain" description="25S rRNA (uridine-N(3))-methyltransferase BMT5-like" evidence="1">
    <location>
        <begin position="133"/>
        <end position="239"/>
    </location>
</feature>
<evidence type="ECO:0000313" key="3">
    <source>
        <dbReference type="Proteomes" id="UP001054252"/>
    </source>
</evidence>
<dbReference type="EMBL" id="BPVZ01000183">
    <property type="protein sequence ID" value="GKV44544.1"/>
    <property type="molecule type" value="Genomic_DNA"/>
</dbReference>
<keyword evidence="3" id="KW-1185">Reference proteome</keyword>
<dbReference type="GO" id="GO:0070042">
    <property type="term" value="F:rRNA (uridine-N3-)-methyltransferase activity"/>
    <property type="evidence" value="ECO:0007669"/>
    <property type="project" value="InterPro"/>
</dbReference>
<proteinExistence type="predicted"/>
<protein>
    <recommendedName>
        <fullName evidence="1">25S rRNA (uridine-N(3))-methyltransferase BMT5-like domain-containing protein</fullName>
    </recommendedName>
</protein>
<gene>
    <name evidence="2" type="ORF">SLEP1_g51714</name>
</gene>
<dbReference type="GO" id="GO:0005737">
    <property type="term" value="C:cytoplasm"/>
    <property type="evidence" value="ECO:0007669"/>
    <property type="project" value="TreeGrafter"/>
</dbReference>
<accession>A0AAV5M6A3</accession>
<sequence>MGQIFSIFLSIFRVREDRNDHCLPTSLESLLLDGGGDDNPCLDIVIHSNISTELQQDVEENKQDSIHTQDLDSIVEIQEKDGDGKREEDRWIQHYCSSQKMLLVGEGDFSFSASLAKAFGSASNMIATSLDSRVDATEMANHSSLEGIKFDRIVYNFPHAGFFANETSESQKSRHQMLISLFFKNAAQMIHGDGEVHVTHKSRGFFLDWNLKHLASTARLQLMEEVPFNFTDYEGYHTKYGFGGDKNFNCNPCKTYKFRLQPPESPTASSTTTTTVNAHHKMAFAI</sequence>
<evidence type="ECO:0000313" key="2">
    <source>
        <dbReference type="EMBL" id="GKV44544.1"/>
    </source>
</evidence>
<organism evidence="2 3">
    <name type="scientific">Rubroshorea leprosula</name>
    <dbReference type="NCBI Taxonomy" id="152421"/>
    <lineage>
        <taxon>Eukaryota</taxon>
        <taxon>Viridiplantae</taxon>
        <taxon>Streptophyta</taxon>
        <taxon>Embryophyta</taxon>
        <taxon>Tracheophyta</taxon>
        <taxon>Spermatophyta</taxon>
        <taxon>Magnoliopsida</taxon>
        <taxon>eudicotyledons</taxon>
        <taxon>Gunneridae</taxon>
        <taxon>Pentapetalae</taxon>
        <taxon>rosids</taxon>
        <taxon>malvids</taxon>
        <taxon>Malvales</taxon>
        <taxon>Dipterocarpaceae</taxon>
        <taxon>Rubroshorea</taxon>
    </lineage>
</organism>
<evidence type="ECO:0000259" key="1">
    <source>
        <dbReference type="Pfam" id="PF10354"/>
    </source>
</evidence>
<dbReference type="PANTHER" id="PTHR11538:SF70">
    <property type="entry name" value="25S RRNA (URIDINE-N(3))-METHYLTRANSFERASE BMT5-LIKE DOMAIN-CONTAINING PROTEIN"/>
    <property type="match status" value="1"/>
</dbReference>
<reference evidence="2 3" key="1">
    <citation type="journal article" date="2021" name="Commun. Biol.">
        <title>The genome of Shorea leprosula (Dipterocarpaceae) highlights the ecological relevance of drought in aseasonal tropical rainforests.</title>
        <authorList>
            <person name="Ng K.K.S."/>
            <person name="Kobayashi M.J."/>
            <person name="Fawcett J.A."/>
            <person name="Hatakeyama M."/>
            <person name="Paape T."/>
            <person name="Ng C.H."/>
            <person name="Ang C.C."/>
            <person name="Tnah L.H."/>
            <person name="Lee C.T."/>
            <person name="Nishiyama T."/>
            <person name="Sese J."/>
            <person name="O'Brien M.J."/>
            <person name="Copetti D."/>
            <person name="Mohd Noor M.I."/>
            <person name="Ong R.C."/>
            <person name="Putra M."/>
            <person name="Sireger I.Z."/>
            <person name="Indrioko S."/>
            <person name="Kosugi Y."/>
            <person name="Izuno A."/>
            <person name="Isagi Y."/>
            <person name="Lee S.L."/>
            <person name="Shimizu K.K."/>
        </authorList>
    </citation>
    <scope>NUCLEOTIDE SEQUENCE [LARGE SCALE GENOMIC DNA]</scope>
    <source>
        <strain evidence="2">214</strain>
    </source>
</reference>
<comment type="caution">
    <text evidence="2">The sequence shown here is derived from an EMBL/GenBank/DDBJ whole genome shotgun (WGS) entry which is preliminary data.</text>
</comment>
<dbReference type="GO" id="GO:0070475">
    <property type="term" value="P:rRNA base methylation"/>
    <property type="evidence" value="ECO:0007669"/>
    <property type="project" value="InterPro"/>
</dbReference>
<dbReference type="Pfam" id="PF10354">
    <property type="entry name" value="BMT5-like"/>
    <property type="match status" value="1"/>
</dbReference>
<dbReference type="Proteomes" id="UP001054252">
    <property type="component" value="Unassembled WGS sequence"/>
</dbReference>
<name>A0AAV5M6A3_9ROSI</name>